<sequence length="170" mass="20111">MLLDGDAWQRVLHGFERSSFRLETLSQYRVPQEADGIRSFLEGERLPEDYHSAWMDRVADHVARGRRVQRVHTLVQPLSTYLQFEFMYYGPHSRAGEDIRILDLTERPNPGLPDQDFYLFDDHRVVLMHYTPDGTQISRELLENPDVDLYRHYREIALNEAIPFAEYVKT</sequence>
<reference evidence="2 3" key="1">
    <citation type="submission" date="2020-08" db="EMBL/GenBank/DDBJ databases">
        <title>Genomic Encyclopedia of Type Strains, Phase III (KMG-III): the genomes of soil and plant-associated and newly described type strains.</title>
        <authorList>
            <person name="Whitman W."/>
        </authorList>
    </citation>
    <scope>NUCLEOTIDE SEQUENCE [LARGE SCALE GENOMIC DNA]</scope>
    <source>
        <strain evidence="2 3">CECT 8840</strain>
    </source>
</reference>
<name>A0A7W7QQ22_9ACTN</name>
<dbReference type="AlphaFoldDB" id="A0A7W7QQ22"/>
<accession>A0A7W7QQ22</accession>
<keyword evidence="3" id="KW-1185">Reference proteome</keyword>
<dbReference type="InterPro" id="IPR049244">
    <property type="entry name" value="DUF6879"/>
</dbReference>
<gene>
    <name evidence="2" type="ORF">FHS44_004769</name>
</gene>
<dbReference type="Proteomes" id="UP000552644">
    <property type="component" value="Unassembled WGS sequence"/>
</dbReference>
<dbReference type="EMBL" id="JACHJP010000005">
    <property type="protein sequence ID" value="MBB4917649.1"/>
    <property type="molecule type" value="Genomic_DNA"/>
</dbReference>
<protein>
    <recommendedName>
        <fullName evidence="1">DUF6879 domain-containing protein</fullName>
    </recommendedName>
</protein>
<feature type="domain" description="DUF6879" evidence="1">
    <location>
        <begin position="6"/>
        <end position="168"/>
    </location>
</feature>
<evidence type="ECO:0000259" key="1">
    <source>
        <dbReference type="Pfam" id="PF21806"/>
    </source>
</evidence>
<organism evidence="2 3">
    <name type="scientific">Streptosporangium saharense</name>
    <dbReference type="NCBI Taxonomy" id="1706840"/>
    <lineage>
        <taxon>Bacteria</taxon>
        <taxon>Bacillati</taxon>
        <taxon>Actinomycetota</taxon>
        <taxon>Actinomycetes</taxon>
        <taxon>Streptosporangiales</taxon>
        <taxon>Streptosporangiaceae</taxon>
        <taxon>Streptosporangium</taxon>
    </lineage>
</organism>
<proteinExistence type="predicted"/>
<dbReference type="Pfam" id="PF21806">
    <property type="entry name" value="DUF6879"/>
    <property type="match status" value="1"/>
</dbReference>
<dbReference type="RefSeq" id="WP_184718121.1">
    <property type="nucleotide sequence ID" value="NZ_JACHJP010000005.1"/>
</dbReference>
<evidence type="ECO:0000313" key="2">
    <source>
        <dbReference type="EMBL" id="MBB4917649.1"/>
    </source>
</evidence>
<evidence type="ECO:0000313" key="3">
    <source>
        <dbReference type="Proteomes" id="UP000552644"/>
    </source>
</evidence>
<comment type="caution">
    <text evidence="2">The sequence shown here is derived from an EMBL/GenBank/DDBJ whole genome shotgun (WGS) entry which is preliminary data.</text>
</comment>